<organism evidence="1 2">
    <name type="scientific">Paenibacillus antri</name>
    <dbReference type="NCBI Taxonomy" id="2582848"/>
    <lineage>
        <taxon>Bacteria</taxon>
        <taxon>Bacillati</taxon>
        <taxon>Bacillota</taxon>
        <taxon>Bacilli</taxon>
        <taxon>Bacillales</taxon>
        <taxon>Paenibacillaceae</taxon>
        <taxon>Paenibacillus</taxon>
    </lineage>
</organism>
<accession>A0A5R9GHF5</accession>
<dbReference type="SUPFAM" id="SSF55961">
    <property type="entry name" value="Bet v1-like"/>
    <property type="match status" value="1"/>
</dbReference>
<dbReference type="AlphaFoldDB" id="A0A5R9GHF5"/>
<evidence type="ECO:0000313" key="1">
    <source>
        <dbReference type="EMBL" id="TLS50885.1"/>
    </source>
</evidence>
<name>A0A5R9GHF5_9BACL</name>
<dbReference type="InterPro" id="IPR019587">
    <property type="entry name" value="Polyketide_cyclase/dehydratase"/>
</dbReference>
<dbReference type="RefSeq" id="WP_138195571.1">
    <property type="nucleotide sequence ID" value="NZ_VCIW01000012.1"/>
</dbReference>
<dbReference type="Pfam" id="PF10604">
    <property type="entry name" value="Polyketide_cyc2"/>
    <property type="match status" value="1"/>
</dbReference>
<dbReference type="InterPro" id="IPR023393">
    <property type="entry name" value="START-like_dom_sf"/>
</dbReference>
<dbReference type="CDD" id="cd08865">
    <property type="entry name" value="SRPBCC_10"/>
    <property type="match status" value="1"/>
</dbReference>
<gene>
    <name evidence="1" type="ORF">FE782_17710</name>
</gene>
<keyword evidence="2" id="KW-1185">Reference proteome</keyword>
<proteinExistence type="predicted"/>
<dbReference type="Proteomes" id="UP000309676">
    <property type="component" value="Unassembled WGS sequence"/>
</dbReference>
<evidence type="ECO:0000313" key="2">
    <source>
        <dbReference type="Proteomes" id="UP000309676"/>
    </source>
</evidence>
<dbReference type="OrthoDB" id="2898773at2"/>
<dbReference type="EMBL" id="VCIW01000012">
    <property type="protein sequence ID" value="TLS50885.1"/>
    <property type="molecule type" value="Genomic_DNA"/>
</dbReference>
<sequence length="148" mass="16690">MTVDVLTSIVIRRPREAVSAYAANPDNAPEWYANIDSAVWKTPKPLSLGSRIAFEAKFLGRPLAYTYEISEYVPGERLVMKTAEGPFPMETTYTWESVDGDATLMTLRNRGVPSGFSKLFAPMMSTMMRRANEKDLKMIKDILESRSE</sequence>
<comment type="caution">
    <text evidence="1">The sequence shown here is derived from an EMBL/GenBank/DDBJ whole genome shotgun (WGS) entry which is preliminary data.</text>
</comment>
<protein>
    <submittedName>
        <fullName evidence="1">ATPase</fullName>
    </submittedName>
</protein>
<reference evidence="1 2" key="1">
    <citation type="submission" date="2019-05" db="EMBL/GenBank/DDBJ databases">
        <authorList>
            <person name="Narsing Rao M.P."/>
            <person name="Li W.J."/>
        </authorList>
    </citation>
    <scope>NUCLEOTIDE SEQUENCE [LARGE SCALE GENOMIC DNA]</scope>
    <source>
        <strain evidence="1 2">SYSU_K30003</strain>
    </source>
</reference>
<dbReference type="Gene3D" id="3.30.530.20">
    <property type="match status" value="1"/>
</dbReference>